<sequence length="277" mass="30501">MSESWTNVFGRDSTHGDLLRASSAAWYSPLIPFPFRLQTAFIDLVAGAVIIASVHPMSESWTNVFGRPIPLALSLFVTVPRILILRMVTHLPASSAALYSPLIPFPFRLTAFIDLVAGAVIIGQRPSRERSISLMYNQAPLHASKLRDHQCTLCQAHLIMEASHKLKQSPQEMLYTDSYPSRSSDYYRLPVATNPHYAIPGQGAPMAMHPSQSANPVSRINDSSSHSSRAEGGDSTSRSREGYAVNKTRYECSYCGKGFSRPNALKIHVISRIGDKG</sequence>
<dbReference type="AlphaFoldDB" id="A0A284RK85"/>
<dbReference type="SUPFAM" id="SSF57667">
    <property type="entry name" value="beta-beta-alpha zinc fingers"/>
    <property type="match status" value="1"/>
</dbReference>
<dbReference type="PROSITE" id="PS50157">
    <property type="entry name" value="ZINC_FINGER_C2H2_2"/>
    <property type="match status" value="1"/>
</dbReference>
<dbReference type="OrthoDB" id="6077919at2759"/>
<keyword evidence="1" id="KW-0479">Metal-binding</keyword>
<dbReference type="STRING" id="47428.A0A284RK85"/>
<feature type="region of interest" description="Disordered" evidence="2">
    <location>
        <begin position="202"/>
        <end position="242"/>
    </location>
</feature>
<evidence type="ECO:0000256" key="1">
    <source>
        <dbReference type="PROSITE-ProRule" id="PRU00042"/>
    </source>
</evidence>
<evidence type="ECO:0000313" key="5">
    <source>
        <dbReference type="Proteomes" id="UP000219338"/>
    </source>
</evidence>
<feature type="compositionally biased region" description="Polar residues" evidence="2">
    <location>
        <begin position="210"/>
        <end position="222"/>
    </location>
</feature>
<dbReference type="InterPro" id="IPR036236">
    <property type="entry name" value="Znf_C2H2_sf"/>
</dbReference>
<dbReference type="InterPro" id="IPR013087">
    <property type="entry name" value="Znf_C2H2_type"/>
</dbReference>
<feature type="domain" description="C2H2-type" evidence="3">
    <location>
        <begin position="250"/>
        <end position="277"/>
    </location>
</feature>
<accession>A0A284RK85</accession>
<evidence type="ECO:0000259" key="3">
    <source>
        <dbReference type="PROSITE" id="PS50157"/>
    </source>
</evidence>
<name>A0A284RK85_ARMOS</name>
<dbReference type="Proteomes" id="UP000219338">
    <property type="component" value="Unassembled WGS sequence"/>
</dbReference>
<keyword evidence="1" id="KW-0862">Zinc</keyword>
<gene>
    <name evidence="4" type="ORF">ARMOST_12549</name>
</gene>
<evidence type="ECO:0000313" key="4">
    <source>
        <dbReference type="EMBL" id="SJL09173.1"/>
    </source>
</evidence>
<feature type="compositionally biased region" description="Basic and acidic residues" evidence="2">
    <location>
        <begin position="228"/>
        <end position="241"/>
    </location>
</feature>
<organism evidence="4 5">
    <name type="scientific">Armillaria ostoyae</name>
    <name type="common">Armillaria root rot fungus</name>
    <dbReference type="NCBI Taxonomy" id="47428"/>
    <lineage>
        <taxon>Eukaryota</taxon>
        <taxon>Fungi</taxon>
        <taxon>Dikarya</taxon>
        <taxon>Basidiomycota</taxon>
        <taxon>Agaricomycotina</taxon>
        <taxon>Agaricomycetes</taxon>
        <taxon>Agaricomycetidae</taxon>
        <taxon>Agaricales</taxon>
        <taxon>Marasmiineae</taxon>
        <taxon>Physalacriaceae</taxon>
        <taxon>Armillaria</taxon>
    </lineage>
</organism>
<evidence type="ECO:0000256" key="2">
    <source>
        <dbReference type="SAM" id="MobiDB-lite"/>
    </source>
</evidence>
<reference evidence="5" key="1">
    <citation type="journal article" date="2017" name="Nat. Ecol. Evol.">
        <title>Genome expansion and lineage-specific genetic innovations in the forest pathogenic fungi Armillaria.</title>
        <authorList>
            <person name="Sipos G."/>
            <person name="Prasanna A.N."/>
            <person name="Walter M.C."/>
            <person name="O'Connor E."/>
            <person name="Balint B."/>
            <person name="Krizsan K."/>
            <person name="Kiss B."/>
            <person name="Hess J."/>
            <person name="Varga T."/>
            <person name="Slot J."/>
            <person name="Riley R."/>
            <person name="Boka B."/>
            <person name="Rigling D."/>
            <person name="Barry K."/>
            <person name="Lee J."/>
            <person name="Mihaltcheva S."/>
            <person name="LaButti K."/>
            <person name="Lipzen A."/>
            <person name="Waldron R."/>
            <person name="Moloney N.M."/>
            <person name="Sperisen C."/>
            <person name="Kredics L."/>
            <person name="Vagvoelgyi C."/>
            <person name="Patrignani A."/>
            <person name="Fitzpatrick D."/>
            <person name="Nagy I."/>
            <person name="Doyle S."/>
            <person name="Anderson J.B."/>
            <person name="Grigoriev I.V."/>
            <person name="Gueldener U."/>
            <person name="Muensterkoetter M."/>
            <person name="Nagy L.G."/>
        </authorList>
    </citation>
    <scope>NUCLEOTIDE SEQUENCE [LARGE SCALE GENOMIC DNA]</scope>
    <source>
        <strain evidence="5">C18/9</strain>
    </source>
</reference>
<dbReference type="EMBL" id="FUEG01000010">
    <property type="protein sequence ID" value="SJL09173.1"/>
    <property type="molecule type" value="Genomic_DNA"/>
</dbReference>
<dbReference type="Gene3D" id="3.30.160.60">
    <property type="entry name" value="Classic Zinc Finger"/>
    <property type="match status" value="1"/>
</dbReference>
<dbReference type="GO" id="GO:0008270">
    <property type="term" value="F:zinc ion binding"/>
    <property type="evidence" value="ECO:0007669"/>
    <property type="project" value="UniProtKB-KW"/>
</dbReference>
<keyword evidence="1" id="KW-0863">Zinc-finger</keyword>
<keyword evidence="5" id="KW-1185">Reference proteome</keyword>
<protein>
    <recommendedName>
        <fullName evidence="3">C2H2-type domain-containing protein</fullName>
    </recommendedName>
</protein>
<proteinExistence type="predicted"/>